<dbReference type="Pfam" id="PF22286">
    <property type="entry name" value="RHG20_PH"/>
    <property type="match status" value="1"/>
</dbReference>
<dbReference type="Gene3D" id="1.10.555.10">
    <property type="entry name" value="Rho GTPase activation protein"/>
    <property type="match status" value="1"/>
</dbReference>
<dbReference type="GO" id="GO:0007165">
    <property type="term" value="P:signal transduction"/>
    <property type="evidence" value="ECO:0007669"/>
    <property type="project" value="InterPro"/>
</dbReference>
<dbReference type="InterPro" id="IPR000198">
    <property type="entry name" value="RhoGAP_dom"/>
</dbReference>
<reference evidence="6" key="1">
    <citation type="submission" date="2025-08" db="UniProtKB">
        <authorList>
            <consortium name="Ensembl"/>
        </authorList>
    </citation>
    <scope>IDENTIFICATION</scope>
</reference>
<dbReference type="Ensembl" id="ENSSDUT00000014826.1">
    <property type="protein sequence ID" value="ENSSDUP00000014545.1"/>
    <property type="gene ID" value="ENSSDUG00000010627.1"/>
</dbReference>
<dbReference type="FunFam" id="2.30.29.30:FF:000217">
    <property type="entry name" value="Rho GTPase activating protein 20"/>
    <property type="match status" value="1"/>
</dbReference>
<feature type="domain" description="Rho-GAP" evidence="5">
    <location>
        <begin position="363"/>
        <end position="552"/>
    </location>
</feature>
<dbReference type="InterPro" id="IPR047888">
    <property type="entry name" value="ARHGAP20_RA"/>
</dbReference>
<feature type="compositionally biased region" description="Polar residues" evidence="3">
    <location>
        <begin position="581"/>
        <end position="597"/>
    </location>
</feature>
<proteinExistence type="predicted"/>
<dbReference type="Gene3D" id="2.30.29.30">
    <property type="entry name" value="Pleckstrin-homology domain (PH domain)/Phosphotyrosine-binding domain (PTB)"/>
    <property type="match status" value="1"/>
</dbReference>
<dbReference type="InterPro" id="IPR011993">
    <property type="entry name" value="PH-like_dom_sf"/>
</dbReference>
<dbReference type="PANTHER" id="PTHR23179">
    <property type="entry name" value="T-CELL ACTIVATION RHO GTPASE ACTIVATING PROTEIN-RELATED"/>
    <property type="match status" value="1"/>
</dbReference>
<evidence type="ECO:0000313" key="6">
    <source>
        <dbReference type="Ensembl" id="ENSSDUP00000014545.1"/>
    </source>
</evidence>
<dbReference type="PROSITE" id="PS50238">
    <property type="entry name" value="RHOGAP"/>
    <property type="match status" value="1"/>
</dbReference>
<protein>
    <submittedName>
        <fullName evidence="6">Rho GTPase-activating protein 20-like</fullName>
    </submittedName>
</protein>
<dbReference type="SMART" id="SM00324">
    <property type="entry name" value="RhoGAP"/>
    <property type="match status" value="1"/>
</dbReference>
<reference evidence="6" key="2">
    <citation type="submission" date="2025-09" db="UniProtKB">
        <authorList>
            <consortium name="Ensembl"/>
        </authorList>
    </citation>
    <scope>IDENTIFICATION</scope>
</reference>
<dbReference type="GO" id="GO:0005096">
    <property type="term" value="F:GTPase activator activity"/>
    <property type="evidence" value="ECO:0007669"/>
    <property type="project" value="UniProtKB-KW"/>
</dbReference>
<feature type="region of interest" description="Disordered" evidence="3">
    <location>
        <begin position="265"/>
        <end position="288"/>
    </location>
</feature>
<feature type="compositionally biased region" description="Polar residues" evidence="3">
    <location>
        <begin position="824"/>
        <end position="839"/>
    </location>
</feature>
<dbReference type="GeneTree" id="ENSGT00940000154633"/>
<dbReference type="InterPro" id="IPR008936">
    <property type="entry name" value="Rho_GTPase_activation_prot"/>
</dbReference>
<dbReference type="InterPro" id="IPR029071">
    <property type="entry name" value="Ubiquitin-like_domsf"/>
</dbReference>
<dbReference type="STRING" id="41447.ENSSDUP00000014545"/>
<dbReference type="SUPFAM" id="SSF48350">
    <property type="entry name" value="GTPase activation domain, GAP"/>
    <property type="match status" value="1"/>
</dbReference>
<feature type="domain" description="Ras-associating" evidence="4">
    <location>
        <begin position="187"/>
        <end position="312"/>
    </location>
</feature>
<dbReference type="AlphaFoldDB" id="A0A3B4U9U6"/>
<evidence type="ECO:0000313" key="7">
    <source>
        <dbReference type="Proteomes" id="UP000261420"/>
    </source>
</evidence>
<dbReference type="InterPro" id="IPR047887">
    <property type="entry name" value="ARHGAP20_PH"/>
</dbReference>
<dbReference type="Gene3D" id="3.10.20.90">
    <property type="entry name" value="Phosphatidylinositol 3-kinase Catalytic Subunit, Chain A, domain 1"/>
    <property type="match status" value="1"/>
</dbReference>
<keyword evidence="1" id="KW-0343">GTPase activation</keyword>
<dbReference type="Proteomes" id="UP000261420">
    <property type="component" value="Unplaced"/>
</dbReference>
<evidence type="ECO:0000259" key="4">
    <source>
        <dbReference type="PROSITE" id="PS50200"/>
    </source>
</evidence>
<feature type="region of interest" description="Disordered" evidence="3">
    <location>
        <begin position="554"/>
        <end position="607"/>
    </location>
</feature>
<feature type="region of interest" description="Disordered" evidence="3">
    <location>
        <begin position="763"/>
        <end position="789"/>
    </location>
</feature>
<sequence>MDNMSPQQQQDSLSRGGGQQENKRRLKCQSYRRQSAPSLVITKALTRSKTLSRESFLVPVCPETCPLVQSFLGGSDRSFLLHGHAQLKTGMQTQDRHLFLFTDILVIAKAKSANHFKQKAQVCVCEMWTAGCMDEVCEGSTNPDRSFVMGWPTSNCVATFSSTEQKERWLSTLRSRIKEEKEKEEPKTIPLRVYGKGINTFAVTKTLPVSNSDSTNEVIRLALQQFGIIGNVKDFQLWVISKRDNTPYPLIGHEFPFSIQMSHVRHNTSQGGGGGGGGRDAAAPPADRQKAMQVEQLQVYKQCQFILKPRPVETLQQHLPADWCQKPFKRRRSLITWAFWRGSSSHLNELSLASAPRGCLFARPLSSVCVEDALPKPVMDMLAFLYHEGSWTRGIFRRPAGARAVRELRDSLDAGVFQLPLTREHVFIIAGVFKDFLRSIPGSLLCCELYEEWMDVLEEEEEEKEQVQDIKRMTCRLPKENALLLRYLLAVLHGIRGNAHENQMTSFNLSVCIAPSMLWPPGAPCSPEVEGEGAKKVCELVKFMIEHCQQILGEEPSSLFGGPPQRRNDDEMGSDWIYPLTDSSYDSLENELDNSSGGSPGFCSRDHLRAKPLQGSLDSILTFSDYDQDTDAETRRSQTDNLHGLNLHPLERTRGKRQDPDLSSPSPASPTADTSATLDSLCLDGLRRQRRRSEPAIAYMAKFRPCVLGSTDGLTGEDEDGEEELSKKPSSHTLARIYSRGQTRIGRESGSKLYGGRTAALEASSSSLSSTPTSPAPTRSSLDSLDSISSDHTCATRRGLVPPKTHLPSNCTSVSSATFTISSALTSSGSPDLGTTTKDSPPKEPLNWGTLKGCRGLHPNSWLKKGRRLSLTQQDNLEKEEEDKTGGAATDKMLTLGKLAPEKGGGKLNSSSQQKPKVSCRATKDTGGGGGGGGGHVKGRPGHEPQKPRYLKQDSHSPPAHHRSTGSLHFPKPPWLHSSDSPPAVGDVTGSGVNELKQPSPSLFYKQSGPSLSLFKRHKSHSVEEEGKARLNQRRGSEPGRQVVEQTATLSRARLPSDPGLKVSEVDPQGEPSETRFCLSPYATKAVRDYFSSHPRSNPKSSQQVALALVESRREWLKRCNDPTSEPDFDQLLFAEESYV</sequence>
<dbReference type="CDD" id="cd04402">
    <property type="entry name" value="RhoGAP_ARHGAP20"/>
    <property type="match status" value="1"/>
</dbReference>
<feature type="region of interest" description="Disordered" evidence="3">
    <location>
        <begin position="631"/>
        <end position="676"/>
    </location>
</feature>
<feature type="compositionally biased region" description="Gly residues" evidence="3">
    <location>
        <begin position="270"/>
        <end position="279"/>
    </location>
</feature>
<dbReference type="GO" id="GO:0035023">
    <property type="term" value="P:regulation of Rho protein signal transduction"/>
    <property type="evidence" value="ECO:0007669"/>
    <property type="project" value="InterPro"/>
</dbReference>
<evidence type="ECO:0000256" key="3">
    <source>
        <dbReference type="SAM" id="MobiDB-lite"/>
    </source>
</evidence>
<evidence type="ECO:0000259" key="5">
    <source>
        <dbReference type="PROSITE" id="PS50238"/>
    </source>
</evidence>
<feature type="compositionally biased region" description="Low complexity" evidence="3">
    <location>
        <begin position="661"/>
        <end position="676"/>
    </location>
</feature>
<feature type="region of interest" description="Disordered" evidence="3">
    <location>
        <begin position="708"/>
        <end position="731"/>
    </location>
</feature>
<dbReference type="CDD" id="cd13319">
    <property type="entry name" value="PH_RARhoGAP"/>
    <property type="match status" value="1"/>
</dbReference>
<keyword evidence="7" id="KW-1185">Reference proteome</keyword>
<dbReference type="InterPro" id="IPR000159">
    <property type="entry name" value="RA_dom"/>
</dbReference>
<dbReference type="PROSITE" id="PS50200">
    <property type="entry name" value="RA"/>
    <property type="match status" value="1"/>
</dbReference>
<dbReference type="Pfam" id="PF00788">
    <property type="entry name" value="RA"/>
    <property type="match status" value="1"/>
</dbReference>
<dbReference type="OMA" id="GSESWVY"/>
<feature type="region of interest" description="Disordered" evidence="3">
    <location>
        <begin position="824"/>
        <end position="1076"/>
    </location>
</feature>
<dbReference type="PANTHER" id="PTHR23179:SF28">
    <property type="entry name" value="RHO GTPASE-ACTIVATING PROTEIN 20"/>
    <property type="match status" value="1"/>
</dbReference>
<dbReference type="CDD" id="cd17115">
    <property type="entry name" value="RA_RHG20"/>
    <property type="match status" value="1"/>
</dbReference>
<dbReference type="SUPFAM" id="SSF50729">
    <property type="entry name" value="PH domain-like"/>
    <property type="match status" value="1"/>
</dbReference>
<name>A0A3B4U9U6_SERDU</name>
<feature type="compositionally biased region" description="Basic and acidic residues" evidence="3">
    <location>
        <begin position="941"/>
        <end position="955"/>
    </location>
</feature>
<organism evidence="6 7">
    <name type="scientific">Seriola dumerili</name>
    <name type="common">Greater amberjack</name>
    <name type="synonym">Caranx dumerili</name>
    <dbReference type="NCBI Taxonomy" id="41447"/>
    <lineage>
        <taxon>Eukaryota</taxon>
        <taxon>Metazoa</taxon>
        <taxon>Chordata</taxon>
        <taxon>Craniata</taxon>
        <taxon>Vertebrata</taxon>
        <taxon>Euteleostomi</taxon>
        <taxon>Actinopterygii</taxon>
        <taxon>Neopterygii</taxon>
        <taxon>Teleostei</taxon>
        <taxon>Neoteleostei</taxon>
        <taxon>Acanthomorphata</taxon>
        <taxon>Carangaria</taxon>
        <taxon>Carangiformes</taxon>
        <taxon>Carangidae</taxon>
        <taxon>Seriola</taxon>
    </lineage>
</organism>
<dbReference type="InterPro" id="IPR047886">
    <property type="entry name" value="ARHGAP20-like_RhoGAP"/>
</dbReference>
<accession>A0A3B4U9U6</accession>
<dbReference type="SUPFAM" id="SSF54236">
    <property type="entry name" value="Ubiquitin-like"/>
    <property type="match status" value="1"/>
</dbReference>
<keyword evidence="2" id="KW-0597">Phosphoprotein</keyword>
<evidence type="ECO:0000256" key="2">
    <source>
        <dbReference type="ARBA" id="ARBA00022553"/>
    </source>
</evidence>
<dbReference type="Pfam" id="PF00620">
    <property type="entry name" value="RhoGAP"/>
    <property type="match status" value="1"/>
</dbReference>
<feature type="region of interest" description="Disordered" evidence="3">
    <location>
        <begin position="1"/>
        <end position="32"/>
    </location>
</feature>
<evidence type="ECO:0000256" key="1">
    <source>
        <dbReference type="ARBA" id="ARBA00022468"/>
    </source>
</evidence>
<feature type="compositionally biased region" description="Gly residues" evidence="3">
    <location>
        <begin position="926"/>
        <end position="936"/>
    </location>
</feature>
<feature type="compositionally biased region" description="Polar residues" evidence="3">
    <location>
        <begin position="1"/>
        <end position="13"/>
    </location>
</feature>
<feature type="compositionally biased region" description="Basic and acidic residues" evidence="3">
    <location>
        <begin position="649"/>
        <end position="660"/>
    </location>
</feature>